<comment type="similarity">
    <text evidence="2">Belongs to the Tim44 family.</text>
</comment>
<accession>A0A7S1A7L3</accession>
<sequence length="417" mass="46272">MQARLQCRALCLARHRVVPVAIARTRCNSSFIKQVMEQVKRDMEADAKLKKDWDTVQKSSERIAKVSAESEEKFSDFAGKLKSKSSTTADTLRQFREAMKESAEGASKKLNETTQQNESLKQANEMFAKYYDSAATGSGIVFTKAKGVFTGAMDKTSTALGYVGDEHAKAEKLKAWQESREHLRQSAAAKAAAEAAPEGHSGEGAAPPQPEPETAMVVSKAHGSSWERFGAGVRDMPFLNNVFHNPFFERMMGESEIAASIREMKEIDPYFQLEDFSEDIEYVIAPHVVKNYLEGNDKSLEVHCGEAAFAAVNASIKARHQQKLTLDTSVLAGPKEVELKGAKLMDTGPPCFIWTFNTQQVNCLRDVEGDIVEGAVDDIRTVHYAMVVTRHPELEKAELEYPWQISELAIVGNQPCW</sequence>
<feature type="coiled-coil region" evidence="7">
    <location>
        <begin position="96"/>
        <end position="123"/>
    </location>
</feature>
<evidence type="ECO:0000256" key="4">
    <source>
        <dbReference type="ARBA" id="ARBA00022946"/>
    </source>
</evidence>
<evidence type="ECO:0000256" key="8">
    <source>
        <dbReference type="SAM" id="MobiDB-lite"/>
    </source>
</evidence>
<gene>
    <name evidence="10" type="ORF">NSCI0253_LOCUS19069</name>
</gene>
<feature type="region of interest" description="Disordered" evidence="8">
    <location>
        <begin position="186"/>
        <end position="214"/>
    </location>
</feature>
<dbReference type="InterPro" id="IPR007379">
    <property type="entry name" value="Tim44-like_dom"/>
</dbReference>
<comment type="subcellular location">
    <subcellularLocation>
        <location evidence="1">Mitochondrion inner membrane</location>
    </subcellularLocation>
</comment>
<dbReference type="Gene3D" id="3.10.450.240">
    <property type="match status" value="1"/>
</dbReference>
<dbReference type="SUPFAM" id="SSF54427">
    <property type="entry name" value="NTF2-like"/>
    <property type="match status" value="1"/>
</dbReference>
<feature type="compositionally biased region" description="Low complexity" evidence="8">
    <location>
        <begin position="187"/>
        <end position="206"/>
    </location>
</feature>
<evidence type="ECO:0000259" key="9">
    <source>
        <dbReference type="SMART" id="SM00978"/>
    </source>
</evidence>
<evidence type="ECO:0000256" key="7">
    <source>
        <dbReference type="SAM" id="Coils"/>
    </source>
</evidence>
<keyword evidence="4" id="KW-0809">Transit peptide</keyword>
<evidence type="ECO:0000256" key="6">
    <source>
        <dbReference type="ARBA" id="ARBA00023136"/>
    </source>
</evidence>
<proteinExistence type="inferred from homology"/>
<evidence type="ECO:0000313" key="10">
    <source>
        <dbReference type="EMBL" id="CAD8844719.1"/>
    </source>
</evidence>
<dbReference type="Pfam" id="PF04280">
    <property type="entry name" value="Tim44"/>
    <property type="match status" value="1"/>
</dbReference>
<dbReference type="GO" id="GO:0030150">
    <property type="term" value="P:protein import into mitochondrial matrix"/>
    <property type="evidence" value="ECO:0007669"/>
    <property type="project" value="TreeGrafter"/>
</dbReference>
<evidence type="ECO:0000256" key="5">
    <source>
        <dbReference type="ARBA" id="ARBA00023128"/>
    </source>
</evidence>
<dbReference type="PANTHER" id="PTHR10721:SF1">
    <property type="entry name" value="MITOCHONDRIAL IMPORT INNER MEMBRANE TRANSLOCASE SUBUNIT TIM44"/>
    <property type="match status" value="1"/>
</dbReference>
<dbReference type="PANTHER" id="PTHR10721">
    <property type="entry name" value="MITOCHONDRIAL IMPORT INNER MEMBRANE TRANSLOCASE SUBUNIT TIM44"/>
    <property type="match status" value="1"/>
</dbReference>
<reference evidence="10" key="1">
    <citation type="submission" date="2021-01" db="EMBL/GenBank/DDBJ databases">
        <authorList>
            <person name="Corre E."/>
            <person name="Pelletier E."/>
            <person name="Niang G."/>
            <person name="Scheremetjew M."/>
            <person name="Finn R."/>
            <person name="Kale V."/>
            <person name="Holt S."/>
            <person name="Cochrane G."/>
            <person name="Meng A."/>
            <person name="Brown T."/>
            <person name="Cohen L."/>
        </authorList>
    </citation>
    <scope>NUCLEOTIDE SEQUENCE</scope>
</reference>
<organism evidence="10">
    <name type="scientific">Noctiluca scintillans</name>
    <name type="common">Sea sparkle</name>
    <name type="synonym">Red tide dinoflagellate</name>
    <dbReference type="NCBI Taxonomy" id="2966"/>
    <lineage>
        <taxon>Eukaryota</taxon>
        <taxon>Sar</taxon>
        <taxon>Alveolata</taxon>
        <taxon>Dinophyceae</taxon>
        <taxon>Noctilucales</taxon>
        <taxon>Noctilucaceae</taxon>
        <taxon>Noctiluca</taxon>
    </lineage>
</organism>
<dbReference type="GO" id="GO:0005743">
    <property type="term" value="C:mitochondrial inner membrane"/>
    <property type="evidence" value="ECO:0007669"/>
    <property type="project" value="UniProtKB-SubCell"/>
</dbReference>
<dbReference type="GO" id="GO:0051087">
    <property type="term" value="F:protein-folding chaperone binding"/>
    <property type="evidence" value="ECO:0007669"/>
    <property type="project" value="TreeGrafter"/>
</dbReference>
<keyword evidence="3" id="KW-0999">Mitochondrion inner membrane</keyword>
<evidence type="ECO:0000256" key="1">
    <source>
        <dbReference type="ARBA" id="ARBA00004273"/>
    </source>
</evidence>
<feature type="domain" description="Tim44-like" evidence="9">
    <location>
        <begin position="257"/>
        <end position="410"/>
    </location>
</feature>
<dbReference type="EMBL" id="HBFQ01026986">
    <property type="protein sequence ID" value="CAD8844719.1"/>
    <property type="molecule type" value="Transcribed_RNA"/>
</dbReference>
<name>A0A7S1A7L3_NOCSC</name>
<dbReference type="InterPro" id="IPR039544">
    <property type="entry name" value="Tim44-like"/>
</dbReference>
<evidence type="ECO:0000256" key="2">
    <source>
        <dbReference type="ARBA" id="ARBA00009597"/>
    </source>
</evidence>
<keyword evidence="6" id="KW-0472">Membrane</keyword>
<dbReference type="SMART" id="SM00978">
    <property type="entry name" value="Tim44"/>
    <property type="match status" value="1"/>
</dbReference>
<dbReference type="AlphaFoldDB" id="A0A7S1A7L3"/>
<keyword evidence="5" id="KW-0496">Mitochondrion</keyword>
<dbReference type="InterPro" id="IPR032710">
    <property type="entry name" value="NTF2-like_dom_sf"/>
</dbReference>
<keyword evidence="7" id="KW-0175">Coiled coil</keyword>
<protein>
    <recommendedName>
        <fullName evidence="9">Tim44-like domain-containing protein</fullName>
    </recommendedName>
</protein>
<evidence type="ECO:0000256" key="3">
    <source>
        <dbReference type="ARBA" id="ARBA00022792"/>
    </source>
</evidence>